<evidence type="ECO:0000313" key="3">
    <source>
        <dbReference type="Proteomes" id="UP001189429"/>
    </source>
</evidence>
<name>A0ABN9SSU4_9DINO</name>
<protein>
    <submittedName>
        <fullName evidence="2">Uncharacterized protein</fullName>
    </submittedName>
</protein>
<gene>
    <name evidence="2" type="ORF">PCOR1329_LOCUS32284</name>
</gene>
<reference evidence="2" key="1">
    <citation type="submission" date="2023-10" db="EMBL/GenBank/DDBJ databases">
        <authorList>
            <person name="Chen Y."/>
            <person name="Shah S."/>
            <person name="Dougan E. K."/>
            <person name="Thang M."/>
            <person name="Chan C."/>
        </authorList>
    </citation>
    <scope>NUCLEOTIDE SEQUENCE [LARGE SCALE GENOMIC DNA]</scope>
</reference>
<sequence>RCEGCQHVFTAEGEPGLAEAARHVVEDNGYSDKITVLPALSTELQVGYACRAEDQRRSIPCRADVLVAEIFDTGLVGEGVLPRGLGLAGRPRKAAAARRPGGATPRARLRRRLPLRVPPVAGRPRVAVLRPDRRAPQA</sequence>
<dbReference type="EMBL" id="CAUYUJ010013012">
    <property type="protein sequence ID" value="CAK0835186.1"/>
    <property type="molecule type" value="Genomic_DNA"/>
</dbReference>
<dbReference type="Proteomes" id="UP001189429">
    <property type="component" value="Unassembled WGS sequence"/>
</dbReference>
<keyword evidence="3" id="KW-1185">Reference proteome</keyword>
<dbReference type="PANTHER" id="PTHR11006">
    <property type="entry name" value="PROTEIN ARGININE N-METHYLTRANSFERASE"/>
    <property type="match status" value="1"/>
</dbReference>
<organism evidence="2 3">
    <name type="scientific">Prorocentrum cordatum</name>
    <dbReference type="NCBI Taxonomy" id="2364126"/>
    <lineage>
        <taxon>Eukaryota</taxon>
        <taxon>Sar</taxon>
        <taxon>Alveolata</taxon>
        <taxon>Dinophyceae</taxon>
        <taxon>Prorocentrales</taxon>
        <taxon>Prorocentraceae</taxon>
        <taxon>Prorocentrum</taxon>
    </lineage>
</organism>
<dbReference type="InterPro" id="IPR029063">
    <property type="entry name" value="SAM-dependent_MTases_sf"/>
</dbReference>
<dbReference type="Gene3D" id="3.40.50.150">
    <property type="entry name" value="Vaccinia Virus protein VP39"/>
    <property type="match status" value="1"/>
</dbReference>
<dbReference type="PANTHER" id="PTHR11006:SF4">
    <property type="entry name" value="PROTEIN ARGININE N-METHYLTRANSFERASE 7"/>
    <property type="match status" value="1"/>
</dbReference>
<accession>A0ABN9SSU4</accession>
<evidence type="ECO:0000256" key="1">
    <source>
        <dbReference type="ARBA" id="ARBA00022691"/>
    </source>
</evidence>
<feature type="non-terminal residue" evidence="2">
    <location>
        <position position="138"/>
    </location>
</feature>
<feature type="non-terminal residue" evidence="2">
    <location>
        <position position="1"/>
    </location>
</feature>
<dbReference type="InterPro" id="IPR025799">
    <property type="entry name" value="Arg_MeTrfase"/>
</dbReference>
<keyword evidence="1" id="KW-0949">S-adenosyl-L-methionine</keyword>
<proteinExistence type="predicted"/>
<evidence type="ECO:0000313" key="2">
    <source>
        <dbReference type="EMBL" id="CAK0835186.1"/>
    </source>
</evidence>
<comment type="caution">
    <text evidence="2">The sequence shown here is derived from an EMBL/GenBank/DDBJ whole genome shotgun (WGS) entry which is preliminary data.</text>
</comment>